<sequence>MLVLTWKVFSQTGNVETYLLHKELERDMEVQEETAYEPDDLSDSTLS</sequence>
<comment type="caution">
    <text evidence="2">The sequence shown here is derived from an EMBL/GenBank/DDBJ whole genome shotgun (WGS) entry which is preliminary data.</text>
</comment>
<proteinExistence type="predicted"/>
<evidence type="ECO:0000313" key="2">
    <source>
        <dbReference type="EMBL" id="PAF27635.1"/>
    </source>
</evidence>
<evidence type="ECO:0000313" key="3">
    <source>
        <dbReference type="Proteomes" id="UP000216133"/>
    </source>
</evidence>
<gene>
    <name evidence="2" type="ORF">CHH61_02895</name>
    <name evidence="1" type="ORF">CHH72_00990</name>
</gene>
<accession>A0A268S541</accession>
<dbReference type="Pfam" id="PF14006">
    <property type="entry name" value="YqzL"/>
    <property type="match status" value="1"/>
</dbReference>
<dbReference type="EMBL" id="NPBS01000011">
    <property type="protein sequence ID" value="PAF27635.1"/>
    <property type="molecule type" value="Genomic_DNA"/>
</dbReference>
<dbReference type="EMBL" id="NPCC01000004">
    <property type="protein sequence ID" value="PAE90497.1"/>
    <property type="molecule type" value="Genomic_DNA"/>
</dbReference>
<dbReference type="Proteomes" id="UP000216207">
    <property type="component" value="Unassembled WGS sequence"/>
</dbReference>
<reference evidence="3 4" key="1">
    <citation type="submission" date="2017-07" db="EMBL/GenBank/DDBJ databases">
        <title>Isolation and whole genome analysis of endospore-forming bacteria from heroin.</title>
        <authorList>
            <person name="Kalinowski J."/>
            <person name="Ahrens B."/>
            <person name="Al-Dilaimi A."/>
            <person name="Winkler A."/>
            <person name="Wibberg D."/>
            <person name="Schleenbecker U."/>
            <person name="Ruckert C."/>
            <person name="Wolfel R."/>
            <person name="Grass G."/>
        </authorList>
    </citation>
    <scope>NUCLEOTIDE SEQUENCE [LARGE SCALE GENOMIC DNA]</scope>
    <source>
        <strain evidence="2 3">7523-2</strain>
        <strain evidence="1 4">7539</strain>
    </source>
</reference>
<organism evidence="2 3">
    <name type="scientific">Shouchella clausii</name>
    <name type="common">Alkalihalobacillus clausii</name>
    <dbReference type="NCBI Taxonomy" id="79880"/>
    <lineage>
        <taxon>Bacteria</taxon>
        <taxon>Bacillati</taxon>
        <taxon>Bacillota</taxon>
        <taxon>Bacilli</taxon>
        <taxon>Bacillales</taxon>
        <taxon>Bacillaceae</taxon>
        <taxon>Shouchella</taxon>
    </lineage>
</organism>
<dbReference type="GeneID" id="86925771"/>
<dbReference type="Proteomes" id="UP000216133">
    <property type="component" value="Unassembled WGS sequence"/>
</dbReference>
<name>A0A268S541_SHOCL</name>
<dbReference type="AlphaFoldDB" id="A0A268S541"/>
<dbReference type="RefSeq" id="WP_011246526.1">
    <property type="nucleotide sequence ID" value="NZ_BOQS01000009.1"/>
</dbReference>
<evidence type="ECO:0000313" key="4">
    <source>
        <dbReference type="Proteomes" id="UP000216207"/>
    </source>
</evidence>
<dbReference type="InterPro" id="IPR025617">
    <property type="entry name" value="YqzL"/>
</dbReference>
<evidence type="ECO:0000313" key="1">
    <source>
        <dbReference type="EMBL" id="PAE90497.1"/>
    </source>
</evidence>
<protein>
    <submittedName>
        <fullName evidence="2">YqzL family protein</fullName>
    </submittedName>
</protein>